<dbReference type="Proteomes" id="UP001322277">
    <property type="component" value="Chromosome 4"/>
</dbReference>
<accession>A0AAX4IES7</accession>
<dbReference type="EMBL" id="CP137308">
    <property type="protein sequence ID" value="WQF81882.1"/>
    <property type="molecule type" value="Genomic_DNA"/>
</dbReference>
<evidence type="ECO:0000313" key="2">
    <source>
        <dbReference type="EMBL" id="WQF81882.1"/>
    </source>
</evidence>
<name>A0AAX4IES7_9PEZI</name>
<dbReference type="GeneID" id="87943399"/>
<gene>
    <name evidence="2" type="ORF">CDEST_06896</name>
</gene>
<protein>
    <submittedName>
        <fullName evidence="2">Uncharacterized protein</fullName>
    </submittedName>
</protein>
<dbReference type="RefSeq" id="XP_062779106.1">
    <property type="nucleotide sequence ID" value="XM_062923055.1"/>
</dbReference>
<organism evidence="2 3">
    <name type="scientific">Colletotrichum destructivum</name>
    <dbReference type="NCBI Taxonomy" id="34406"/>
    <lineage>
        <taxon>Eukaryota</taxon>
        <taxon>Fungi</taxon>
        <taxon>Dikarya</taxon>
        <taxon>Ascomycota</taxon>
        <taxon>Pezizomycotina</taxon>
        <taxon>Sordariomycetes</taxon>
        <taxon>Hypocreomycetidae</taxon>
        <taxon>Glomerellales</taxon>
        <taxon>Glomerellaceae</taxon>
        <taxon>Colletotrichum</taxon>
        <taxon>Colletotrichum destructivum species complex</taxon>
    </lineage>
</organism>
<proteinExistence type="predicted"/>
<sequence length="120" mass="12818">MLRVCHMAVPFLGQLTKLWGGMCLPAGGDAVTNSVKRQVLQTDVARARQSLVENADGAATGRLAEALQGRIKRIVKGVKGVKKTRRQMCPAMLNPVTASPQPTQTHTIDSRGGSTAIRRG</sequence>
<dbReference type="KEGG" id="cdet:87943399"/>
<reference evidence="3" key="1">
    <citation type="journal article" date="2023" name="bioRxiv">
        <title>Complete genome of the Medicago anthracnose fungus, Colletotrichum destructivum, reveals a mini-chromosome-like region within a core chromosome.</title>
        <authorList>
            <person name="Lapalu N."/>
            <person name="Simon A."/>
            <person name="Lu A."/>
            <person name="Plaumann P.-L."/>
            <person name="Amselem J."/>
            <person name="Pigne S."/>
            <person name="Auger A."/>
            <person name="Koch C."/>
            <person name="Dallery J.-F."/>
            <person name="O'Connell R.J."/>
        </authorList>
    </citation>
    <scope>NUCLEOTIDE SEQUENCE [LARGE SCALE GENOMIC DNA]</scope>
    <source>
        <strain evidence="3">CBS 520.97</strain>
    </source>
</reference>
<feature type="compositionally biased region" description="Polar residues" evidence="1">
    <location>
        <begin position="96"/>
        <end position="107"/>
    </location>
</feature>
<dbReference type="AlphaFoldDB" id="A0AAX4IES7"/>
<feature type="region of interest" description="Disordered" evidence="1">
    <location>
        <begin position="94"/>
        <end position="120"/>
    </location>
</feature>
<evidence type="ECO:0000256" key="1">
    <source>
        <dbReference type="SAM" id="MobiDB-lite"/>
    </source>
</evidence>
<keyword evidence="3" id="KW-1185">Reference proteome</keyword>
<evidence type="ECO:0000313" key="3">
    <source>
        <dbReference type="Proteomes" id="UP001322277"/>
    </source>
</evidence>